<sequence>MESSSHSLPSIELYNILDSKFVPCKYCKFCDLNIQNFNGLPTWVINLCYKLARNIEIVSHKIEQKSDQKDKLCNSLISWVDDQIINTNGYSDNGQYLKIITKLHTVWNEIIRNSLGEKDNNICKTAYIPNEFAKRKKIKLMDDYCENYSIISEELNKTNADCKPYYQYLNDSVSIHTDIIQGCKKKDINKYCPEKGEYCMYYPPSEFLKKEACQIIKNPQLIKTEVAEEGTRCEPCPLCPIAMSKCDSESEACLEPDCAPVPRGMTSFDFSDKRAIILLIFTVWGIFLTLFLFYKSTPFSSWLNTFFRKKRLFRENFKENELNEFVNGDYDTVDLNIENRRYDLIYNPV</sequence>
<reference evidence="3" key="1">
    <citation type="submission" date="2016-05" db="EMBL/GenBank/DDBJ databases">
        <authorList>
            <person name="Naeem Raeece"/>
        </authorList>
    </citation>
    <scope>NUCLEOTIDE SEQUENCE [LARGE SCALE GENOMIC DNA]</scope>
</reference>
<dbReference type="EMBL" id="FLQU01000197">
    <property type="protein sequence ID" value="SBS82132.1"/>
    <property type="molecule type" value="Genomic_DNA"/>
</dbReference>
<dbReference type="InterPro" id="IPR008780">
    <property type="entry name" value="Plasmodium_Vir"/>
</dbReference>
<name>A0A1A8VR37_PLAOA</name>
<keyword evidence="1" id="KW-1133">Transmembrane helix</keyword>
<dbReference type="AlphaFoldDB" id="A0A1A8VR37"/>
<feature type="transmembrane region" description="Helical" evidence="1">
    <location>
        <begin position="275"/>
        <end position="294"/>
    </location>
</feature>
<organism evidence="2 3">
    <name type="scientific">Plasmodium ovale curtisi</name>
    <dbReference type="NCBI Taxonomy" id="864141"/>
    <lineage>
        <taxon>Eukaryota</taxon>
        <taxon>Sar</taxon>
        <taxon>Alveolata</taxon>
        <taxon>Apicomplexa</taxon>
        <taxon>Aconoidasida</taxon>
        <taxon>Haemosporida</taxon>
        <taxon>Plasmodiidae</taxon>
        <taxon>Plasmodium</taxon>
        <taxon>Plasmodium (Plasmodium)</taxon>
    </lineage>
</organism>
<protein>
    <submittedName>
        <fullName evidence="2">PIR Superfamily Protein</fullName>
    </submittedName>
</protein>
<dbReference type="Proteomes" id="UP000078560">
    <property type="component" value="Unassembled WGS sequence"/>
</dbReference>
<evidence type="ECO:0000313" key="2">
    <source>
        <dbReference type="EMBL" id="SBS82132.1"/>
    </source>
</evidence>
<keyword evidence="1" id="KW-0472">Membrane</keyword>
<evidence type="ECO:0000313" key="3">
    <source>
        <dbReference type="Proteomes" id="UP000078560"/>
    </source>
</evidence>
<accession>A0A1A8VR37</accession>
<gene>
    <name evidence="2" type="ORF">POVCU2_0014050</name>
</gene>
<keyword evidence="1" id="KW-0812">Transmembrane</keyword>
<evidence type="ECO:0000256" key="1">
    <source>
        <dbReference type="SAM" id="Phobius"/>
    </source>
</evidence>
<proteinExistence type="predicted"/>
<dbReference type="Pfam" id="PF05795">
    <property type="entry name" value="Plasmodium_Vir"/>
    <property type="match status" value="2"/>
</dbReference>